<dbReference type="InterPro" id="IPR031470">
    <property type="entry name" value="CEP63/Deup1_N"/>
</dbReference>
<proteinExistence type="inferred from homology"/>
<evidence type="ECO:0000256" key="1">
    <source>
        <dbReference type="ARBA" id="ARBA00004496"/>
    </source>
</evidence>
<dbReference type="EMBL" id="JAGTTL010000007">
    <property type="protein sequence ID" value="KAK6320703.1"/>
    <property type="molecule type" value="Genomic_DNA"/>
</dbReference>
<evidence type="ECO:0000256" key="5">
    <source>
        <dbReference type="SAM" id="Coils"/>
    </source>
</evidence>
<evidence type="ECO:0000256" key="3">
    <source>
        <dbReference type="ARBA" id="ARBA00022490"/>
    </source>
</evidence>
<dbReference type="AlphaFoldDB" id="A0AAN8R2J6"/>
<dbReference type="Pfam" id="PF17045">
    <property type="entry name" value="CEP63"/>
    <property type="match status" value="1"/>
</dbReference>
<comment type="caution">
    <text evidence="9">The sequence shown here is derived from an EMBL/GenBank/DDBJ whole genome shotgun (WGS) entry which is preliminary data.</text>
</comment>
<dbReference type="PANTHER" id="PTHR18875:SF3">
    <property type="entry name" value="CENTROSOMAL PROTEIN OF 63 KDA"/>
    <property type="match status" value="1"/>
</dbReference>
<evidence type="ECO:0008006" key="11">
    <source>
        <dbReference type="Google" id="ProtNLM"/>
    </source>
</evidence>
<dbReference type="Pfam" id="PF25771">
    <property type="entry name" value="CC_CEP152-bind"/>
    <property type="match status" value="1"/>
</dbReference>
<feature type="coiled-coil region" evidence="5">
    <location>
        <begin position="385"/>
        <end position="443"/>
    </location>
</feature>
<dbReference type="GO" id="GO:0007099">
    <property type="term" value="P:centriole replication"/>
    <property type="evidence" value="ECO:0007669"/>
    <property type="project" value="TreeGrafter"/>
</dbReference>
<feature type="coiled-coil region" evidence="5">
    <location>
        <begin position="480"/>
        <end position="564"/>
    </location>
</feature>
<sequence>MAGPGRAVIAGPGLEEPGRSSKSRALGWQTYLAGGVEAVKAGGDWSSLAAIYEALLFVDHVAKWMPVRSQLLEMDAFLGSLQDHDVSSVLTSCEPELQELMRQIDIMVNCKKTEWEAEIHAMELRLHNGEEELLSARNLIDQRNSEVALLRKQLDEVQTGKQELVIKYEEQLQRVKDELSKLKRSYQKLQSKQLKESREGAKSREEDRTEVTRLNGKIEEFRQRSAEWEHQRIQYQKQVSSLEAQRKGLAEQFTNMKSQGAAWLQDPGGGSVGRADLQRLRGQLERAQDTLHSQELELERLRHLQEQLGGEPRREQHVLAEEKEGHQQLCNDLSKLTKTLQAKEQVIQSLEECLGAQGRGATGLQLLRRDLENTTTKLHSAQACEVHLKTELARLRDRLEAMNSQRGELVKRETELKHIKEERSRSLTEVKRLREELARAEQTRCWEVEGMRKEVSQLTNELHQRDITIATLSGSASSVERQLSGEVERAERRAAELKVTQVHLETLKIENQHLNDLLERVESRSTKKGDPCLASLRESYISSLSSLEQENRQMRQELVEVRARQEASTQTWQDKLDRALLHNQSRVGPRQAQDGTEEELQQRHREEMLAMETRMQENTSHYEEEIQHLLRQLEALSSSHRHHSQTLDRRPSSSSSSSSSACRESRLARGTASALVCVPNEPAPLPVSLPGGAEGQFSSSEEALHLLASQDALPMERCVGSPAGSVASRYLEEENLRSQELLQRLDAHIQGMRQDNVRTVSKYLGHPETS</sequence>
<feature type="region of interest" description="Disordered" evidence="6">
    <location>
        <begin position="582"/>
        <end position="602"/>
    </location>
</feature>
<evidence type="ECO:0000256" key="6">
    <source>
        <dbReference type="SAM" id="MobiDB-lite"/>
    </source>
</evidence>
<comment type="similarity">
    <text evidence="2">Belongs to the CEP63 family.</text>
</comment>
<evidence type="ECO:0000256" key="4">
    <source>
        <dbReference type="ARBA" id="ARBA00023054"/>
    </source>
</evidence>
<feature type="compositionally biased region" description="Basic and acidic residues" evidence="6">
    <location>
        <begin position="193"/>
        <end position="210"/>
    </location>
</feature>
<feature type="region of interest" description="Disordered" evidence="6">
    <location>
        <begin position="190"/>
        <end position="210"/>
    </location>
</feature>
<feature type="domain" description="CEP63/Deup1 CEP152 binding coiled coil" evidence="8">
    <location>
        <begin position="728"/>
        <end position="763"/>
    </location>
</feature>
<organism evidence="9 10">
    <name type="scientific">Coregonus suidteri</name>
    <dbReference type="NCBI Taxonomy" id="861788"/>
    <lineage>
        <taxon>Eukaryota</taxon>
        <taxon>Metazoa</taxon>
        <taxon>Chordata</taxon>
        <taxon>Craniata</taxon>
        <taxon>Vertebrata</taxon>
        <taxon>Euteleostomi</taxon>
        <taxon>Actinopterygii</taxon>
        <taxon>Neopterygii</taxon>
        <taxon>Teleostei</taxon>
        <taxon>Protacanthopterygii</taxon>
        <taxon>Salmoniformes</taxon>
        <taxon>Salmonidae</taxon>
        <taxon>Coregoninae</taxon>
        <taxon>Coregonus</taxon>
    </lineage>
</organism>
<keyword evidence="4 5" id="KW-0175">Coiled coil</keyword>
<reference evidence="9 10" key="1">
    <citation type="submission" date="2021-04" db="EMBL/GenBank/DDBJ databases">
        <authorList>
            <person name="De Guttry C."/>
            <person name="Zahm M."/>
            <person name="Klopp C."/>
            <person name="Cabau C."/>
            <person name="Louis A."/>
            <person name="Berthelot C."/>
            <person name="Parey E."/>
            <person name="Roest Crollius H."/>
            <person name="Montfort J."/>
            <person name="Robinson-Rechavi M."/>
            <person name="Bucao C."/>
            <person name="Bouchez O."/>
            <person name="Gislard M."/>
            <person name="Lluch J."/>
            <person name="Milhes M."/>
            <person name="Lampietro C."/>
            <person name="Lopez Roques C."/>
            <person name="Donnadieu C."/>
            <person name="Braasch I."/>
            <person name="Desvignes T."/>
            <person name="Postlethwait J."/>
            <person name="Bobe J."/>
            <person name="Wedekind C."/>
            <person name="Guiguen Y."/>
        </authorList>
    </citation>
    <scope>NUCLEOTIDE SEQUENCE [LARGE SCALE GENOMIC DNA]</scope>
    <source>
        <strain evidence="9">Cs_M1</strain>
        <tissue evidence="9">Blood</tissue>
    </source>
</reference>
<gene>
    <name evidence="9" type="ORF">J4Q44_G00098100</name>
</gene>
<comment type="subcellular location">
    <subcellularLocation>
        <location evidence="1">Cytoplasm</location>
    </subcellularLocation>
</comment>
<evidence type="ECO:0000313" key="9">
    <source>
        <dbReference type="EMBL" id="KAK6320703.1"/>
    </source>
</evidence>
<keyword evidence="10" id="KW-1185">Reference proteome</keyword>
<dbReference type="GO" id="GO:0098535">
    <property type="term" value="P:de novo centriole assembly involved in multi-ciliated epithelial cell differentiation"/>
    <property type="evidence" value="ECO:0007669"/>
    <property type="project" value="TreeGrafter"/>
</dbReference>
<feature type="region of interest" description="Disordered" evidence="6">
    <location>
        <begin position="637"/>
        <end position="665"/>
    </location>
</feature>
<protein>
    <recommendedName>
        <fullName evidence="11">Centrosomal protein of 63 kDa</fullName>
    </recommendedName>
</protein>
<feature type="domain" description="CEP63/Deup1 N-terminal" evidence="7">
    <location>
        <begin position="90"/>
        <end position="344"/>
    </location>
</feature>
<keyword evidence="3" id="KW-0963">Cytoplasm</keyword>
<name>A0AAN8R2J6_9TELE</name>
<evidence type="ECO:0000256" key="2">
    <source>
        <dbReference type="ARBA" id="ARBA00007181"/>
    </source>
</evidence>
<dbReference type="PANTHER" id="PTHR18875">
    <property type="entry name" value="SARCOMA ANTIGEN NY-SAR-24/CYTOSKELETAL PROTEIN SOJO"/>
    <property type="match status" value="1"/>
</dbReference>
<evidence type="ECO:0000313" key="10">
    <source>
        <dbReference type="Proteomes" id="UP001356427"/>
    </source>
</evidence>
<evidence type="ECO:0000259" key="7">
    <source>
        <dbReference type="Pfam" id="PF17045"/>
    </source>
</evidence>
<dbReference type="GO" id="GO:0005814">
    <property type="term" value="C:centriole"/>
    <property type="evidence" value="ECO:0007669"/>
    <property type="project" value="TreeGrafter"/>
</dbReference>
<evidence type="ECO:0000259" key="8">
    <source>
        <dbReference type="Pfam" id="PF25771"/>
    </source>
</evidence>
<feature type="region of interest" description="Disordered" evidence="6">
    <location>
        <begin position="1"/>
        <end position="21"/>
    </location>
</feature>
<accession>A0AAN8R2J6</accession>
<dbReference type="InterPro" id="IPR057656">
    <property type="entry name" value="CEP63/Deup1_CC"/>
</dbReference>
<dbReference type="GO" id="GO:0005737">
    <property type="term" value="C:cytoplasm"/>
    <property type="evidence" value="ECO:0007669"/>
    <property type="project" value="UniProtKB-SubCell"/>
</dbReference>
<dbReference type="Proteomes" id="UP001356427">
    <property type="component" value="Unassembled WGS sequence"/>
</dbReference>